<organism evidence="2 3">
    <name type="scientific">Deferribacter desulfuricans (strain DSM 14783 / JCM 11476 / NBRC 101012 / SSM1)</name>
    <dbReference type="NCBI Taxonomy" id="639282"/>
    <lineage>
        <taxon>Bacteria</taxon>
        <taxon>Pseudomonadati</taxon>
        <taxon>Deferribacterota</taxon>
        <taxon>Deferribacteres</taxon>
        <taxon>Deferribacterales</taxon>
        <taxon>Deferribacteraceae</taxon>
        <taxon>Deferribacter</taxon>
    </lineage>
</organism>
<dbReference type="KEGG" id="ddf:DEFDS_1674"/>
<accession>D3P8U0</accession>
<evidence type="ECO:0000313" key="2">
    <source>
        <dbReference type="EMBL" id="BAI81130.1"/>
    </source>
</evidence>
<keyword evidence="3" id="KW-1185">Reference proteome</keyword>
<dbReference type="EMBL" id="AP011529">
    <property type="protein sequence ID" value="BAI81130.1"/>
    <property type="molecule type" value="Genomic_DNA"/>
</dbReference>
<dbReference type="AlphaFoldDB" id="D3P8U0"/>
<gene>
    <name evidence="2" type="ordered locus">DEFDS_1674</name>
</gene>
<dbReference type="RefSeq" id="WP_013008376.1">
    <property type="nucleotide sequence ID" value="NC_013939.1"/>
</dbReference>
<protein>
    <recommendedName>
        <fullName evidence="1">Dinitrogenase iron-molybdenum cofactor biosynthesis domain-containing protein</fullName>
    </recommendedName>
</protein>
<dbReference type="InterPro" id="IPR051840">
    <property type="entry name" value="NifX/NifY_domain"/>
</dbReference>
<proteinExistence type="predicted"/>
<dbReference type="STRING" id="639282.DEFDS_1674"/>
<dbReference type="Gene3D" id="3.30.420.130">
    <property type="entry name" value="Dinitrogenase iron-molybdenum cofactor biosynthesis domain"/>
    <property type="match status" value="1"/>
</dbReference>
<dbReference type="Pfam" id="PF02579">
    <property type="entry name" value="Nitro_FeMo-Co"/>
    <property type="match status" value="1"/>
</dbReference>
<sequence length="133" mass="15435">MNKKIAIALDKNGDIAKTHFGDADYIYYLQITDKNELVFLEKKENILKTFEESGHGHDKKIVFAKEVLKDVQFVISGAMSPNFKRLKHKAGIYPIVTNKNIEDTINYLKNNLSKIYEFFTEDDNLVYIIEKND</sequence>
<dbReference type="OrthoDB" id="280278at2"/>
<dbReference type="InterPro" id="IPR003731">
    <property type="entry name" value="Di-Nase_FeMo-co_biosynth"/>
</dbReference>
<name>D3P8U0_DEFDS</name>
<dbReference type="InterPro" id="IPR036105">
    <property type="entry name" value="DiNase_FeMo-co_biosyn_sf"/>
</dbReference>
<dbReference type="PANTHER" id="PTHR33937">
    <property type="entry name" value="IRON-MOLYBDENUM PROTEIN-RELATED-RELATED"/>
    <property type="match status" value="1"/>
</dbReference>
<dbReference type="SUPFAM" id="SSF53146">
    <property type="entry name" value="Nitrogenase accessory factor-like"/>
    <property type="match status" value="1"/>
</dbReference>
<dbReference type="Proteomes" id="UP000001520">
    <property type="component" value="Chromosome"/>
</dbReference>
<dbReference type="HOGENOM" id="CLU_1903227_0_0_0"/>
<reference evidence="2 3" key="1">
    <citation type="journal article" date="2010" name="DNA Res.">
        <title>Bacterial lifestyle in a deep-sea hydrothermal vent chimney revealed by the genome sequence of the thermophilic bacterium Deferribacter desulfuricans SSM1.</title>
        <authorList>
            <person name="Takaki Y."/>
            <person name="Shimamura S."/>
            <person name="Nakagawa S."/>
            <person name="Fukuhara Y."/>
            <person name="Horikawa H."/>
            <person name="Ankai A."/>
            <person name="Harada T."/>
            <person name="Hosoyama A."/>
            <person name="Oguchi A."/>
            <person name="Fukui S."/>
            <person name="Fujita N."/>
            <person name="Takami H."/>
            <person name="Takai K."/>
        </authorList>
    </citation>
    <scope>NUCLEOTIDE SEQUENCE [LARGE SCALE GENOMIC DNA]</scope>
    <source>
        <strain evidence="3">DSM 14783 / JCM 11476 / NBRC 101012 / SSM1</strain>
    </source>
</reference>
<feature type="domain" description="Dinitrogenase iron-molybdenum cofactor biosynthesis" evidence="1">
    <location>
        <begin position="17"/>
        <end position="107"/>
    </location>
</feature>
<dbReference type="PANTHER" id="PTHR33937:SF5">
    <property type="entry name" value="IRON-MOLYBDENUM COFACTOR-BINDING PROTEIN"/>
    <property type="match status" value="1"/>
</dbReference>
<dbReference type="eggNOG" id="COG1433">
    <property type="taxonomic scope" value="Bacteria"/>
</dbReference>
<evidence type="ECO:0000259" key="1">
    <source>
        <dbReference type="Pfam" id="PF02579"/>
    </source>
</evidence>
<evidence type="ECO:0000313" key="3">
    <source>
        <dbReference type="Proteomes" id="UP000001520"/>
    </source>
</evidence>